<proteinExistence type="predicted"/>
<dbReference type="GO" id="GO:0006189">
    <property type="term" value="P:'de novo' IMP biosynthetic process"/>
    <property type="evidence" value="ECO:0007669"/>
    <property type="project" value="TreeGrafter"/>
</dbReference>
<dbReference type="SUPFAM" id="SSF53927">
    <property type="entry name" value="Cytidine deaminase-like"/>
    <property type="match status" value="1"/>
</dbReference>
<dbReference type="InterPro" id="IPR024051">
    <property type="entry name" value="AICAR_Tfase_dup_dom_sf"/>
</dbReference>
<reference evidence="1" key="1">
    <citation type="submission" date="2018-07" db="EMBL/GenBank/DDBJ databases">
        <authorList>
            <consortium name="Genoscope - CEA"/>
            <person name="William W."/>
        </authorList>
    </citation>
    <scope>NUCLEOTIDE SEQUENCE</scope>
    <source>
        <strain evidence="1">IK1</strain>
    </source>
</reference>
<gene>
    <name evidence="1" type="ORF">TRIP_B200546</name>
</gene>
<organism evidence="1">
    <name type="scientific">Uncultured Desulfatiglans sp</name>
    <dbReference type="NCBI Taxonomy" id="1748965"/>
    <lineage>
        <taxon>Bacteria</taxon>
        <taxon>Pseudomonadati</taxon>
        <taxon>Thermodesulfobacteriota</taxon>
        <taxon>Desulfobacteria</taxon>
        <taxon>Desulfatiglandales</taxon>
        <taxon>Desulfatiglandaceae</taxon>
        <taxon>Desulfatiglans</taxon>
        <taxon>environmental samples</taxon>
    </lineage>
</organism>
<dbReference type="PIRSF" id="PIRSF000414">
    <property type="entry name" value="AICARFT_IMPCHas"/>
    <property type="match status" value="1"/>
</dbReference>
<dbReference type="Pfam" id="PF01808">
    <property type="entry name" value="AICARFT_IMPCHas"/>
    <property type="match status" value="1"/>
</dbReference>
<protein>
    <submittedName>
        <fullName evidence="1">AICARFT/IMPCHase bienzyme</fullName>
    </submittedName>
</protein>
<sequence>MGQDLKQMYRTVMDDHFPDELTISFGGQTLVYRKRTWRIPDEKTGGLVEKGLRYGENPGQEAALYELTGGNLILGGCEFIRPGWGLVSAVSEQHMLQSGKHPGKINLTDLDNALNILKYLKSRPAAVIVKHNNPCGVAYGETCADAYLKADMADRIAAFGGCAVFNRPIDPIAAAEIAKNYLEVVGAPDFEEGALDILKKRSNLRVIRVPGMERLEAYAALRFVDFKSLMDGGLILQQSPLNAVRSAADLKPASAVHDGRSYSIERAPAPQEVEDLLFGWQVEQGVTSNSVLYVKDGVTVGIGTGEQDRVGVAEIAVFKAYTKYADALCFRRHGQAYKDLELQVRKGEKARDLLEEIKAETAEAKGGLIGASMVSDAFFPFRDGVDVGIREGIGAVIQPGGSLRDFEVIDACNEARPQVTMVFTGQRAFRH</sequence>
<dbReference type="PANTHER" id="PTHR11692:SF0">
    <property type="entry name" value="BIFUNCTIONAL PURINE BIOSYNTHESIS PROTEIN ATIC"/>
    <property type="match status" value="1"/>
</dbReference>
<dbReference type="InterPro" id="IPR002695">
    <property type="entry name" value="PurH-like"/>
</dbReference>
<dbReference type="GO" id="GO:0003937">
    <property type="term" value="F:IMP cyclohydrolase activity"/>
    <property type="evidence" value="ECO:0007669"/>
    <property type="project" value="InterPro"/>
</dbReference>
<dbReference type="Gene3D" id="3.40.140.20">
    <property type="match status" value="2"/>
</dbReference>
<dbReference type="PANTHER" id="PTHR11692">
    <property type="entry name" value="BIFUNCTIONAL PURINE BIOSYNTHESIS PROTEIN PURH"/>
    <property type="match status" value="1"/>
</dbReference>
<dbReference type="GO" id="GO:0005829">
    <property type="term" value="C:cytosol"/>
    <property type="evidence" value="ECO:0007669"/>
    <property type="project" value="TreeGrafter"/>
</dbReference>
<dbReference type="GO" id="GO:0004643">
    <property type="term" value="F:phosphoribosylaminoimidazolecarboxamide formyltransferase activity"/>
    <property type="evidence" value="ECO:0007669"/>
    <property type="project" value="InterPro"/>
</dbReference>
<dbReference type="AlphaFoldDB" id="A0A653A2Z5"/>
<accession>A0A653A2Z5</accession>
<name>A0A653A2Z5_UNCDX</name>
<dbReference type="SMART" id="SM00798">
    <property type="entry name" value="AICARFT_IMPCHas"/>
    <property type="match status" value="1"/>
</dbReference>
<dbReference type="EMBL" id="UPXX01000013">
    <property type="protein sequence ID" value="VBB42406.1"/>
    <property type="molecule type" value="Genomic_DNA"/>
</dbReference>
<evidence type="ECO:0000313" key="1">
    <source>
        <dbReference type="EMBL" id="VBB42406.1"/>
    </source>
</evidence>
<dbReference type="InterPro" id="IPR016193">
    <property type="entry name" value="Cytidine_deaminase-like"/>
</dbReference>